<dbReference type="InterPro" id="IPR034772">
    <property type="entry name" value="CPSF6/7"/>
</dbReference>
<gene>
    <name evidence="8" type="ORF">NHX12_004600</name>
</gene>
<organism evidence="8 9">
    <name type="scientific">Muraenolepis orangiensis</name>
    <name type="common">Patagonian moray cod</name>
    <dbReference type="NCBI Taxonomy" id="630683"/>
    <lineage>
        <taxon>Eukaryota</taxon>
        <taxon>Metazoa</taxon>
        <taxon>Chordata</taxon>
        <taxon>Craniata</taxon>
        <taxon>Vertebrata</taxon>
        <taxon>Euteleostomi</taxon>
        <taxon>Actinopterygii</taxon>
        <taxon>Neopterygii</taxon>
        <taxon>Teleostei</taxon>
        <taxon>Neoteleostei</taxon>
        <taxon>Acanthomorphata</taxon>
        <taxon>Zeiogadaria</taxon>
        <taxon>Gadariae</taxon>
        <taxon>Gadiformes</taxon>
        <taxon>Muraenolepidoidei</taxon>
        <taxon>Muraenolepididae</taxon>
        <taxon>Muraenolepis</taxon>
    </lineage>
</organism>
<evidence type="ECO:0000256" key="4">
    <source>
        <dbReference type="ARBA" id="ARBA00023242"/>
    </source>
</evidence>
<dbReference type="InterPro" id="IPR012677">
    <property type="entry name" value="Nucleotide-bd_a/b_plait_sf"/>
</dbReference>
<dbReference type="Pfam" id="PF25524">
    <property type="entry name" value="RSLD_CPSF6"/>
    <property type="match status" value="1"/>
</dbReference>
<evidence type="ECO:0000256" key="5">
    <source>
        <dbReference type="PROSITE-ProRule" id="PRU00176"/>
    </source>
</evidence>
<dbReference type="PROSITE" id="PS50102">
    <property type="entry name" value="RRM"/>
    <property type="match status" value="1"/>
</dbReference>
<evidence type="ECO:0000313" key="9">
    <source>
        <dbReference type="Proteomes" id="UP001148018"/>
    </source>
</evidence>
<dbReference type="GO" id="GO:0005634">
    <property type="term" value="C:nucleus"/>
    <property type="evidence" value="ECO:0007669"/>
    <property type="project" value="UniProtKB-SubCell"/>
</dbReference>
<comment type="similarity">
    <text evidence="2">Belongs to the RRM CPSF6/7 family.</text>
</comment>
<feature type="domain" description="RRM" evidence="7">
    <location>
        <begin position="85"/>
        <end position="165"/>
    </location>
</feature>
<dbReference type="InterPro" id="IPR035979">
    <property type="entry name" value="RBD_domain_sf"/>
</dbReference>
<accession>A0A9Q0DVI2</accession>
<feature type="compositionally biased region" description="Basic and acidic residues" evidence="6">
    <location>
        <begin position="395"/>
        <end position="484"/>
    </location>
</feature>
<dbReference type="OrthoDB" id="10065185at2759"/>
<evidence type="ECO:0000313" key="8">
    <source>
        <dbReference type="EMBL" id="KAJ3595296.1"/>
    </source>
</evidence>
<protein>
    <recommendedName>
        <fullName evidence="7">RRM domain-containing protein</fullName>
    </recommendedName>
</protein>
<feature type="compositionally biased region" description="Basic and acidic residues" evidence="6">
    <location>
        <begin position="364"/>
        <end position="388"/>
    </location>
</feature>
<dbReference type="EMBL" id="JANIIK010000111">
    <property type="protein sequence ID" value="KAJ3595296.1"/>
    <property type="molecule type" value="Genomic_DNA"/>
</dbReference>
<dbReference type="InterPro" id="IPR000504">
    <property type="entry name" value="RRM_dom"/>
</dbReference>
<dbReference type="SUPFAM" id="SSF54928">
    <property type="entry name" value="RNA-binding domain, RBD"/>
    <property type="match status" value="1"/>
</dbReference>
<comment type="subcellular location">
    <subcellularLocation>
        <location evidence="1">Nucleus</location>
    </subcellularLocation>
</comment>
<comment type="caution">
    <text evidence="8">The sequence shown here is derived from an EMBL/GenBank/DDBJ whole genome shotgun (WGS) entry which is preliminary data.</text>
</comment>
<keyword evidence="4" id="KW-0539">Nucleus</keyword>
<evidence type="ECO:0000256" key="2">
    <source>
        <dbReference type="ARBA" id="ARBA00006265"/>
    </source>
</evidence>
<dbReference type="Proteomes" id="UP001148018">
    <property type="component" value="Unassembled WGS sequence"/>
</dbReference>
<name>A0A9Q0DVI2_9TELE</name>
<evidence type="ECO:0000256" key="3">
    <source>
        <dbReference type="ARBA" id="ARBA00022664"/>
    </source>
</evidence>
<dbReference type="PANTHER" id="PTHR23204">
    <property type="entry name" value="CLEAVAGE AND POLYADENYLATION SPECIFIC FACTOR"/>
    <property type="match status" value="1"/>
</dbReference>
<dbReference type="Gene3D" id="3.30.70.330">
    <property type="match status" value="1"/>
</dbReference>
<keyword evidence="5" id="KW-0694">RNA-binding</keyword>
<keyword evidence="9" id="KW-1185">Reference proteome</keyword>
<dbReference type="InterPro" id="IPR057951">
    <property type="entry name" value="CPSF6/7_RSLD_N"/>
</dbReference>
<evidence type="ECO:0000256" key="6">
    <source>
        <dbReference type="SAM" id="MobiDB-lite"/>
    </source>
</evidence>
<dbReference type="SMART" id="SM00360">
    <property type="entry name" value="RRM"/>
    <property type="match status" value="1"/>
</dbReference>
<evidence type="ECO:0000259" key="7">
    <source>
        <dbReference type="PROSITE" id="PS50102"/>
    </source>
</evidence>
<reference evidence="8" key="1">
    <citation type="submission" date="2022-07" db="EMBL/GenBank/DDBJ databases">
        <title>Chromosome-level genome of Muraenolepis orangiensis.</title>
        <authorList>
            <person name="Kim J."/>
        </authorList>
    </citation>
    <scope>NUCLEOTIDE SEQUENCE</scope>
    <source>
        <strain evidence="8">KU_S4_2022</strain>
        <tissue evidence="8">Muscle</tissue>
    </source>
</reference>
<dbReference type="GO" id="GO:0003723">
    <property type="term" value="F:RNA binding"/>
    <property type="evidence" value="ECO:0007669"/>
    <property type="project" value="UniProtKB-UniRule"/>
</dbReference>
<evidence type="ECO:0000256" key="1">
    <source>
        <dbReference type="ARBA" id="ARBA00004123"/>
    </source>
</evidence>
<keyword evidence="3" id="KW-0507">mRNA processing</keyword>
<dbReference type="AlphaFoldDB" id="A0A9Q0DVI2"/>
<proteinExistence type="inferred from homology"/>
<feature type="region of interest" description="Disordered" evidence="6">
    <location>
        <begin position="364"/>
        <end position="484"/>
    </location>
</feature>
<sequence length="484" mass="56216">MATDTPESGLLHLYEDLTEHYEGDDFDKTTEASELYDAVLTGLVNQDKLVPHKMQATQHEPFNPVLGRKPPPPPIVRELQSIKRYSLYVGNFSWWISDKDLMHMAQSLGVKDIIEIKFAENKVNGQSKGFAEVVVASEASLKTLLDKIPQCKISGENLTCRLASFQSLALFETQAIKRMQMRVKDPQELVSSPPVPLPLSPPPMQMIYPHIPPPNFPPTNFPPTNPFLSRPPPQPMHIPPHVPQPMLPPFPPPPFHYGQPPPSLHINPAFLPPHNSNTYNAKKISTKKSDDDFEELMNRNRTITSSAISKSVSDATKGDMHMAMETLLTAIAVIKQSRVYEDDCCQALVTSLKDCLVSIRGNYDSRRDRDRDRVKERNRDRDRGDSHGKSRRYKERSWSAGRDRNHERDTRERDTRERDTRERDTRERDPRERDPRERDPRERDPREHDPRERDPREHDSRERDPRERDPRERDKHRDPRDRYR</sequence>
<dbReference type="GO" id="GO:0006397">
    <property type="term" value="P:mRNA processing"/>
    <property type="evidence" value="ECO:0007669"/>
    <property type="project" value="UniProtKB-KW"/>
</dbReference>